<organism evidence="1 2">
    <name type="scientific">Vibrio caribbeanicus ATCC BAA-2122</name>
    <dbReference type="NCBI Taxonomy" id="796620"/>
    <lineage>
        <taxon>Bacteria</taxon>
        <taxon>Pseudomonadati</taxon>
        <taxon>Pseudomonadota</taxon>
        <taxon>Gammaproteobacteria</taxon>
        <taxon>Vibrionales</taxon>
        <taxon>Vibrionaceae</taxon>
        <taxon>Vibrio</taxon>
    </lineage>
</organism>
<dbReference type="Proteomes" id="UP000002943">
    <property type="component" value="Unassembled WGS sequence"/>
</dbReference>
<dbReference type="AlphaFoldDB" id="E3BGF6"/>
<feature type="non-terminal residue" evidence="1">
    <location>
        <position position="59"/>
    </location>
</feature>
<reference evidence="1 2" key="1">
    <citation type="journal article" date="2012" name="Int. J. Syst. Evol. Microbiol.">
        <title>Vibrio caribbeanicus sp. nov., isolated from the marine sponge Scleritoderma cyanea.</title>
        <authorList>
            <person name="Hoffmann M."/>
            <person name="Monday S.R."/>
            <person name="Allard M.W."/>
            <person name="Strain E.A."/>
            <person name="Whittaker P."/>
            <person name="Naum M."/>
            <person name="McCarthy P.J."/>
            <person name="Lopez J.V."/>
            <person name="Fischer M."/>
            <person name="Brown E.W."/>
        </authorList>
    </citation>
    <scope>NUCLEOTIDE SEQUENCE [LARGE SCALE GENOMIC DNA]</scope>
    <source>
        <strain evidence="1 2">ATCC BAA-2122</strain>
    </source>
</reference>
<keyword evidence="2" id="KW-1185">Reference proteome</keyword>
<name>E3BGF6_9VIBR</name>
<sequence length="59" mass="6598">MFPKESYVWQMRIRLSLVATSPKYTHDGLIVFEEGGDATGLPDPDHRALLCDSKKASAF</sequence>
<accession>E3BGF6</accession>
<comment type="caution">
    <text evidence="1">The sequence shown here is derived from an EMBL/GenBank/DDBJ whole genome shotgun (WGS) entry which is preliminary data.</text>
</comment>
<protein>
    <submittedName>
        <fullName evidence="1">Uncharacterized protein</fullName>
    </submittedName>
</protein>
<evidence type="ECO:0000313" key="1">
    <source>
        <dbReference type="EMBL" id="EFP97850.1"/>
    </source>
</evidence>
<dbReference type="EMBL" id="AEIU01000045">
    <property type="protein sequence ID" value="EFP97850.1"/>
    <property type="molecule type" value="Genomic_DNA"/>
</dbReference>
<proteinExistence type="predicted"/>
<gene>
    <name evidence="1" type="ORF">VIBC2010_03239</name>
</gene>
<evidence type="ECO:0000313" key="2">
    <source>
        <dbReference type="Proteomes" id="UP000002943"/>
    </source>
</evidence>